<feature type="coiled-coil region" evidence="1">
    <location>
        <begin position="116"/>
        <end position="143"/>
    </location>
</feature>
<dbReference type="InterPro" id="IPR005149">
    <property type="entry name" value="Tscrpt_reg_PadR_N"/>
</dbReference>
<dbReference type="InterPro" id="IPR036388">
    <property type="entry name" value="WH-like_DNA-bd_sf"/>
</dbReference>
<feature type="domain" description="Transcription regulator PadR C-terminal" evidence="3">
    <location>
        <begin position="100"/>
        <end position="173"/>
    </location>
</feature>
<dbReference type="EMBL" id="NGNV01000055">
    <property type="protein sequence ID" value="OYR87096.1"/>
    <property type="molecule type" value="Genomic_DNA"/>
</dbReference>
<dbReference type="Gene3D" id="1.10.10.10">
    <property type="entry name" value="Winged helix-like DNA-binding domain superfamily/Winged helix DNA-binding domain"/>
    <property type="match status" value="1"/>
</dbReference>
<evidence type="ECO:0000259" key="3">
    <source>
        <dbReference type="Pfam" id="PF10400"/>
    </source>
</evidence>
<dbReference type="Proteomes" id="UP000216316">
    <property type="component" value="Unassembled WGS sequence"/>
</dbReference>
<name>A0A256LFC6_9LACO</name>
<evidence type="ECO:0000313" key="6">
    <source>
        <dbReference type="Proteomes" id="UP000215828"/>
    </source>
</evidence>
<sequence length="177" mass="20986">MPKKRILPYIILGILDQNPGSTGKFITNQFKNEIGEFWKASHSQIYPELKKMVEDDWIKQTSDSNNEKEKYYHLTNLGKEKLNSWIDIPITALPVVEDLFSLKLFFIQDPHDPRISTLVNKQLNLLEEQLDHLNDREKMLFNTQEKRSKNYGHYLILERAISRLDNQIKWLKTIKQC</sequence>
<evidence type="ECO:0000259" key="2">
    <source>
        <dbReference type="Pfam" id="PF03551"/>
    </source>
</evidence>
<proteinExistence type="predicted"/>
<dbReference type="InterPro" id="IPR018309">
    <property type="entry name" value="Tscrpt_reg_PadR_C"/>
</dbReference>
<evidence type="ECO:0000313" key="5">
    <source>
        <dbReference type="EMBL" id="OYR91843.1"/>
    </source>
</evidence>
<dbReference type="SUPFAM" id="SSF46785">
    <property type="entry name" value="Winged helix' DNA-binding domain"/>
    <property type="match status" value="1"/>
</dbReference>
<evidence type="ECO:0000313" key="4">
    <source>
        <dbReference type="EMBL" id="OYR87096.1"/>
    </source>
</evidence>
<gene>
    <name evidence="4" type="ORF">CBF53_08855</name>
    <name evidence="5" type="ORF">CBF70_05605</name>
</gene>
<dbReference type="AlphaFoldDB" id="A0A256LFC6"/>
<comment type="caution">
    <text evidence="5">The sequence shown here is derived from an EMBL/GenBank/DDBJ whole genome shotgun (WGS) entry which is preliminary data.</text>
</comment>
<dbReference type="Pfam" id="PF03551">
    <property type="entry name" value="PadR"/>
    <property type="match status" value="1"/>
</dbReference>
<dbReference type="InterPro" id="IPR036390">
    <property type="entry name" value="WH_DNA-bd_sf"/>
</dbReference>
<dbReference type="Proteomes" id="UP000215828">
    <property type="component" value="Unassembled WGS sequence"/>
</dbReference>
<dbReference type="Pfam" id="PF10400">
    <property type="entry name" value="Vir_act_alpha_C"/>
    <property type="match status" value="1"/>
</dbReference>
<dbReference type="PANTHER" id="PTHR43252">
    <property type="entry name" value="TRANSCRIPTIONAL REGULATOR YQJI"/>
    <property type="match status" value="1"/>
</dbReference>
<dbReference type="RefSeq" id="WP_057718993.1">
    <property type="nucleotide sequence ID" value="NZ_CAJUTI010000010.1"/>
</dbReference>
<reference evidence="6 7" key="3">
    <citation type="submission" date="2017-09" db="EMBL/GenBank/DDBJ databases">
        <title>Tripartite evolution among Lactobacillus johnsonii, Lactobacillus taiwanensis, Lactobacillus reuteri and their rodent host.</title>
        <authorList>
            <person name="Wang T."/>
            <person name="Knowles S."/>
            <person name="Cheng C."/>
        </authorList>
    </citation>
    <scope>NUCLEOTIDE SEQUENCE [LARGE SCALE GENOMIC DNA]</scope>
    <source>
        <strain evidence="5 6">609q</strain>
        <strain evidence="4 7">609u</strain>
    </source>
</reference>
<keyword evidence="7" id="KW-1185">Reference proteome</keyword>
<evidence type="ECO:0000313" key="7">
    <source>
        <dbReference type="Proteomes" id="UP000216316"/>
    </source>
</evidence>
<dbReference type="Gene3D" id="6.10.140.190">
    <property type="match status" value="1"/>
</dbReference>
<dbReference type="PANTHER" id="PTHR43252:SF6">
    <property type="entry name" value="NEGATIVE TRANSCRIPTION REGULATOR PADR"/>
    <property type="match status" value="1"/>
</dbReference>
<reference evidence="5 6" key="1">
    <citation type="submission" date="2017-04" db="EMBL/GenBank/DDBJ databases">
        <authorList>
            <person name="Afonso C.L."/>
            <person name="Miller P.J."/>
            <person name="Scott M.A."/>
            <person name="Spackman E."/>
            <person name="Goraichik I."/>
            <person name="Dimitrov K.M."/>
            <person name="Suarez D.L."/>
            <person name="Swayne D.E."/>
        </authorList>
    </citation>
    <scope>NUCLEOTIDE SEQUENCE [LARGE SCALE GENOMIC DNA]</scope>
    <source>
        <strain evidence="5 6">609q</strain>
    </source>
</reference>
<accession>A0A256LFC6</accession>
<keyword evidence="1" id="KW-0175">Coiled coil</keyword>
<protein>
    <submittedName>
        <fullName evidence="5">PadR family transcriptional regulator</fullName>
    </submittedName>
</protein>
<feature type="domain" description="Transcription regulator PadR N-terminal" evidence="2">
    <location>
        <begin position="11"/>
        <end position="83"/>
    </location>
</feature>
<organism evidence="5 6">
    <name type="scientific">Lactobacillus taiwanensis</name>
    <dbReference type="NCBI Taxonomy" id="508451"/>
    <lineage>
        <taxon>Bacteria</taxon>
        <taxon>Bacillati</taxon>
        <taxon>Bacillota</taxon>
        <taxon>Bacilli</taxon>
        <taxon>Lactobacillales</taxon>
        <taxon>Lactobacillaceae</taxon>
        <taxon>Lactobacillus</taxon>
    </lineage>
</organism>
<dbReference type="EMBL" id="NGNX01000015">
    <property type="protein sequence ID" value="OYR91843.1"/>
    <property type="molecule type" value="Genomic_DNA"/>
</dbReference>
<evidence type="ECO:0000256" key="1">
    <source>
        <dbReference type="SAM" id="Coils"/>
    </source>
</evidence>
<reference evidence="4" key="2">
    <citation type="submission" date="2017-05" db="EMBL/GenBank/DDBJ databases">
        <authorList>
            <person name="Lin X.B."/>
            <person name="Stothard P."/>
            <person name="Tasseva G."/>
            <person name="Walter J."/>
        </authorList>
    </citation>
    <scope>NUCLEOTIDE SEQUENCE</scope>
    <source>
        <strain evidence="4">609u</strain>
    </source>
</reference>